<sequence>MVEAETHQFKAALPPFGCPVDTVEEWRIAFLLYAPFEGLVDSSLPPPYRKELDVLKDVCEKHGWHIDPKSLSPECKQALLWLHCKLQDAMVLCSGRATNWKYTAPSDIQTAQQYCSKTGSPIFAACGKVAQAGGPAAEAYPLSGCRSFNKETGQSPPGAVIVYSGGHRGGPSLSIILTVALSIASFYSEHHG</sequence>
<dbReference type="GeneID" id="13445203"/>
<evidence type="ECO:0000313" key="3">
    <source>
        <dbReference type="Proteomes" id="UP000007494"/>
    </source>
</evidence>
<dbReference type="EMBL" id="LN714487">
    <property type="protein sequence ID" value="CEL70726.1"/>
    <property type="molecule type" value="Genomic_DNA"/>
</dbReference>
<dbReference type="VEuPathDB" id="ToxoDB:NCLIV_064060"/>
<dbReference type="eggNOG" id="ENOG502R0M8">
    <property type="taxonomic scope" value="Eukaryota"/>
</dbReference>
<proteinExistence type="predicted"/>
<dbReference type="EMBL" id="FR823393">
    <property type="protein sequence ID" value="CBZ55980.1"/>
    <property type="molecule type" value="Genomic_DNA"/>
</dbReference>
<dbReference type="AlphaFoldDB" id="F0VQI3"/>
<protein>
    <submittedName>
        <fullName evidence="1">Uncharacterized protein</fullName>
    </submittedName>
</protein>
<name>F0VQI3_NEOCL</name>
<reference evidence="1" key="1">
    <citation type="submission" date="2011-02" db="EMBL/GenBank/DDBJ databases">
        <authorList>
            <person name="Aslett M."/>
        </authorList>
    </citation>
    <scope>NUCLEOTIDE SEQUENCE</scope>
    <source>
        <strain evidence="1">Liverpool</strain>
    </source>
</reference>
<reference evidence="2" key="4">
    <citation type="journal article" date="2015" name="PLoS ONE">
        <title>Comprehensive Evaluation of Toxoplasma gondii VEG and Neospora caninum LIV Genomes with Tachyzoite Stage Transcriptome and Proteome Defines Novel Transcript Features.</title>
        <authorList>
            <person name="Ramaprasad A."/>
            <person name="Mourier T."/>
            <person name="Naeem R."/>
            <person name="Malas T.B."/>
            <person name="Moussa E."/>
            <person name="Panigrahi A."/>
            <person name="Vermont S.J."/>
            <person name="Otto T.D."/>
            <person name="Wastling J."/>
            <person name="Pain A."/>
        </authorList>
    </citation>
    <scope>NUCLEOTIDE SEQUENCE</scope>
    <source>
        <strain evidence="2">Liverpool</strain>
    </source>
</reference>
<keyword evidence="3" id="KW-1185">Reference proteome</keyword>
<dbReference type="InParanoid" id="F0VQI3"/>
<gene>
    <name evidence="2" type="ORF">BN1204_064060</name>
    <name evidence="1" type="ORF">NCLIV_064060</name>
</gene>
<reference evidence="1" key="2">
    <citation type="submission" date="2011-03" db="EMBL/GenBank/DDBJ databases">
        <title>Comparative genomics and transcriptomics of Neospora caninum and Toxoplasma gondii.</title>
        <authorList>
            <person name="Reid A.J."/>
            <person name="Sohal A."/>
            <person name="Harris D."/>
            <person name="Quail M."/>
            <person name="Sanders M."/>
            <person name="Berriman M."/>
            <person name="Wastling J.M."/>
            <person name="Pain A."/>
        </authorList>
    </citation>
    <scope>NUCLEOTIDE SEQUENCE</scope>
    <source>
        <strain evidence="1">Liverpool</strain>
    </source>
</reference>
<dbReference type="OrthoDB" id="332937at2759"/>
<evidence type="ECO:0000313" key="1">
    <source>
        <dbReference type="EMBL" id="CBZ55980.1"/>
    </source>
</evidence>
<reference evidence="3" key="3">
    <citation type="journal article" date="2012" name="PLoS Pathog.">
        <title>Comparative genomics of the apicomplexan parasites Toxoplasma gondii and Neospora caninum: Coccidia differing in host range and transmission strategy.</title>
        <authorList>
            <person name="Reid A.J."/>
            <person name="Vermont S.J."/>
            <person name="Cotton J.A."/>
            <person name="Harris D."/>
            <person name="Hill-Cawthorne G.A."/>
            <person name="Konen-Waisman S."/>
            <person name="Latham S.M."/>
            <person name="Mourier T."/>
            <person name="Norton R."/>
            <person name="Quail M.A."/>
            <person name="Sanders M."/>
            <person name="Shanmugam D."/>
            <person name="Sohal A."/>
            <person name="Wasmuth J.D."/>
            <person name="Brunk B."/>
            <person name="Grigg M.E."/>
            <person name="Howard J.C."/>
            <person name="Parkinson J."/>
            <person name="Roos D.S."/>
            <person name="Trees A.J."/>
            <person name="Berriman M."/>
            <person name="Pain A."/>
            <person name="Wastling J.M."/>
        </authorList>
    </citation>
    <scope>NUCLEOTIDE SEQUENCE [LARGE SCALE GENOMIC DNA]</scope>
    <source>
        <strain evidence="3">Liverpool</strain>
    </source>
</reference>
<evidence type="ECO:0000313" key="2">
    <source>
        <dbReference type="EMBL" id="CEL70726.1"/>
    </source>
</evidence>
<dbReference type="RefSeq" id="XP_003886006.1">
    <property type="nucleotide sequence ID" value="XM_003885957.1"/>
</dbReference>
<dbReference type="Proteomes" id="UP000007494">
    <property type="component" value="Chromosome XII"/>
</dbReference>
<organism evidence="1 3">
    <name type="scientific">Neospora caninum (strain Liverpool)</name>
    <dbReference type="NCBI Taxonomy" id="572307"/>
    <lineage>
        <taxon>Eukaryota</taxon>
        <taxon>Sar</taxon>
        <taxon>Alveolata</taxon>
        <taxon>Apicomplexa</taxon>
        <taxon>Conoidasida</taxon>
        <taxon>Coccidia</taxon>
        <taxon>Eucoccidiorida</taxon>
        <taxon>Eimeriorina</taxon>
        <taxon>Sarcocystidae</taxon>
        <taxon>Neospora</taxon>
    </lineage>
</organism>
<accession>F0VQI3</accession>